<gene>
    <name evidence="1" type="ORF">Syun_023728</name>
</gene>
<reference evidence="1 2" key="1">
    <citation type="submission" date="2024-01" db="EMBL/GenBank/DDBJ databases">
        <title>Genome assemblies of Stephania.</title>
        <authorList>
            <person name="Yang L."/>
        </authorList>
    </citation>
    <scope>NUCLEOTIDE SEQUENCE [LARGE SCALE GENOMIC DNA]</scope>
    <source>
        <strain evidence="1">YNDBR</strain>
        <tissue evidence="1">Leaf</tissue>
    </source>
</reference>
<dbReference type="Proteomes" id="UP001420932">
    <property type="component" value="Unassembled WGS sequence"/>
</dbReference>
<dbReference type="EMBL" id="JBBNAF010000010">
    <property type="protein sequence ID" value="KAK9107717.1"/>
    <property type="molecule type" value="Genomic_DNA"/>
</dbReference>
<accession>A0AAP0FJE6</accession>
<sequence length="57" mass="6832">MRLERGAVEREKGGGEERWRCPNTYIDKVAQVVIHRCLLMHILWSTGHKHKTKYQRE</sequence>
<evidence type="ECO:0000313" key="1">
    <source>
        <dbReference type="EMBL" id="KAK9107717.1"/>
    </source>
</evidence>
<organism evidence="1 2">
    <name type="scientific">Stephania yunnanensis</name>
    <dbReference type="NCBI Taxonomy" id="152371"/>
    <lineage>
        <taxon>Eukaryota</taxon>
        <taxon>Viridiplantae</taxon>
        <taxon>Streptophyta</taxon>
        <taxon>Embryophyta</taxon>
        <taxon>Tracheophyta</taxon>
        <taxon>Spermatophyta</taxon>
        <taxon>Magnoliopsida</taxon>
        <taxon>Ranunculales</taxon>
        <taxon>Menispermaceae</taxon>
        <taxon>Menispermoideae</taxon>
        <taxon>Cissampelideae</taxon>
        <taxon>Stephania</taxon>
    </lineage>
</organism>
<proteinExistence type="predicted"/>
<comment type="caution">
    <text evidence="1">The sequence shown here is derived from an EMBL/GenBank/DDBJ whole genome shotgun (WGS) entry which is preliminary data.</text>
</comment>
<keyword evidence="2" id="KW-1185">Reference proteome</keyword>
<protein>
    <submittedName>
        <fullName evidence="1">Uncharacterized protein</fullName>
    </submittedName>
</protein>
<dbReference type="AlphaFoldDB" id="A0AAP0FJE6"/>
<name>A0AAP0FJE6_9MAGN</name>
<evidence type="ECO:0000313" key="2">
    <source>
        <dbReference type="Proteomes" id="UP001420932"/>
    </source>
</evidence>